<protein>
    <submittedName>
        <fullName evidence="2">Uncharacterized protein</fullName>
    </submittedName>
</protein>
<comment type="caution">
    <text evidence="2">The sequence shown here is derived from an EMBL/GenBank/DDBJ whole genome shotgun (WGS) entry which is preliminary data.</text>
</comment>
<feature type="region of interest" description="Disordered" evidence="1">
    <location>
        <begin position="60"/>
        <end position="82"/>
    </location>
</feature>
<gene>
    <name evidence="2" type="ORF">ASZ90_016119</name>
</gene>
<reference evidence="2" key="1">
    <citation type="journal article" date="2015" name="Proc. Natl. Acad. Sci. U.S.A.">
        <title>Networks of energetic and metabolic interactions define dynamics in microbial communities.</title>
        <authorList>
            <person name="Embree M."/>
            <person name="Liu J.K."/>
            <person name="Al-Bassam M.M."/>
            <person name="Zengler K."/>
        </authorList>
    </citation>
    <scope>NUCLEOTIDE SEQUENCE</scope>
</reference>
<name>A0A0W8F030_9ZZZZ</name>
<dbReference type="EMBL" id="LNQE01001683">
    <property type="protein sequence ID" value="KUG14246.1"/>
    <property type="molecule type" value="Genomic_DNA"/>
</dbReference>
<organism evidence="2">
    <name type="scientific">hydrocarbon metagenome</name>
    <dbReference type="NCBI Taxonomy" id="938273"/>
    <lineage>
        <taxon>unclassified sequences</taxon>
        <taxon>metagenomes</taxon>
        <taxon>ecological metagenomes</taxon>
    </lineage>
</organism>
<feature type="compositionally biased region" description="Polar residues" evidence="1">
    <location>
        <begin position="118"/>
        <end position="135"/>
    </location>
</feature>
<accession>A0A0W8F030</accession>
<dbReference type="AlphaFoldDB" id="A0A0W8F030"/>
<evidence type="ECO:0000256" key="1">
    <source>
        <dbReference type="SAM" id="MobiDB-lite"/>
    </source>
</evidence>
<sequence length="288" mass="31441">MTAPDGQGNPVRRRSDAFQWDQELFRQWNGSGSCWLDPDRKGGGGSLPALQQLFSTFPASAVNQDGGSDGPDSCNTTDNDDNSVLRKGIFQQYEKYGDAVQPGLAGSQCLHDPENAATEDQNPANAARSGNSSSQCVPIVSSTCCKTGENVLENRLPAAKDTLTIHATDYKPLDVPEHTPCFVCGAPWSHHIEKLTDHRKARQKDQQQARRICKACYRTAKVKAQQAATVLPGAFAVSRLERLKAPVGRCSVCELDTAVYIDRSTDAKICEFCYQRTIRPRDHGEVAG</sequence>
<evidence type="ECO:0000313" key="2">
    <source>
        <dbReference type="EMBL" id="KUG14246.1"/>
    </source>
</evidence>
<proteinExistence type="predicted"/>
<feature type="region of interest" description="Disordered" evidence="1">
    <location>
        <begin position="104"/>
        <end position="135"/>
    </location>
</feature>